<dbReference type="AlphaFoldDB" id="A0AAV3ZUB8"/>
<name>A0AAV3ZUB8_9GAST</name>
<sequence length="188" mass="20585">MVTVRRVKSRGRYGRKDQIRNEAGAKLTSQGLDLVSRSWIGHGNGAIRCELSLLFKIFLLETVSAVLYIFGNRLIDLAFVIVFIVVSASAPSLASVGAAMEEFAPSGSTACPYSLPGGGAERNNMVSLIRPELLYQVLSYSALLRDVLLDRLQWLVADGLACSVAMARMKVRYPDQTANISCIKELWT</sequence>
<dbReference type="EMBL" id="BLXT01002832">
    <property type="protein sequence ID" value="GFN98110.1"/>
    <property type="molecule type" value="Genomic_DNA"/>
</dbReference>
<dbReference type="Proteomes" id="UP000735302">
    <property type="component" value="Unassembled WGS sequence"/>
</dbReference>
<organism evidence="2 3">
    <name type="scientific">Plakobranchus ocellatus</name>
    <dbReference type="NCBI Taxonomy" id="259542"/>
    <lineage>
        <taxon>Eukaryota</taxon>
        <taxon>Metazoa</taxon>
        <taxon>Spiralia</taxon>
        <taxon>Lophotrochozoa</taxon>
        <taxon>Mollusca</taxon>
        <taxon>Gastropoda</taxon>
        <taxon>Heterobranchia</taxon>
        <taxon>Euthyneura</taxon>
        <taxon>Panpulmonata</taxon>
        <taxon>Sacoglossa</taxon>
        <taxon>Placobranchoidea</taxon>
        <taxon>Plakobranchidae</taxon>
        <taxon>Plakobranchus</taxon>
    </lineage>
</organism>
<gene>
    <name evidence="2" type="ORF">PoB_002461600</name>
</gene>
<protein>
    <submittedName>
        <fullName evidence="2">Uncharacterized protein</fullName>
    </submittedName>
</protein>
<evidence type="ECO:0000313" key="3">
    <source>
        <dbReference type="Proteomes" id="UP000735302"/>
    </source>
</evidence>
<evidence type="ECO:0000313" key="2">
    <source>
        <dbReference type="EMBL" id="GFN98110.1"/>
    </source>
</evidence>
<feature type="transmembrane region" description="Helical" evidence="1">
    <location>
        <begin position="77"/>
        <end position="99"/>
    </location>
</feature>
<keyword evidence="3" id="KW-1185">Reference proteome</keyword>
<keyword evidence="1" id="KW-0812">Transmembrane</keyword>
<proteinExistence type="predicted"/>
<reference evidence="2 3" key="1">
    <citation type="journal article" date="2021" name="Elife">
        <title>Chloroplast acquisition without the gene transfer in kleptoplastic sea slugs, Plakobranchus ocellatus.</title>
        <authorList>
            <person name="Maeda T."/>
            <person name="Takahashi S."/>
            <person name="Yoshida T."/>
            <person name="Shimamura S."/>
            <person name="Takaki Y."/>
            <person name="Nagai Y."/>
            <person name="Toyoda A."/>
            <person name="Suzuki Y."/>
            <person name="Arimoto A."/>
            <person name="Ishii H."/>
            <person name="Satoh N."/>
            <person name="Nishiyama T."/>
            <person name="Hasebe M."/>
            <person name="Maruyama T."/>
            <person name="Minagawa J."/>
            <person name="Obokata J."/>
            <person name="Shigenobu S."/>
        </authorList>
    </citation>
    <scope>NUCLEOTIDE SEQUENCE [LARGE SCALE GENOMIC DNA]</scope>
</reference>
<keyword evidence="1" id="KW-0472">Membrane</keyword>
<accession>A0AAV3ZUB8</accession>
<keyword evidence="1" id="KW-1133">Transmembrane helix</keyword>
<comment type="caution">
    <text evidence="2">The sequence shown here is derived from an EMBL/GenBank/DDBJ whole genome shotgun (WGS) entry which is preliminary data.</text>
</comment>
<evidence type="ECO:0000256" key="1">
    <source>
        <dbReference type="SAM" id="Phobius"/>
    </source>
</evidence>